<organism evidence="3 4">
    <name type="scientific">Rhodococcoides trifolii</name>
    <dbReference type="NCBI Taxonomy" id="908250"/>
    <lineage>
        <taxon>Bacteria</taxon>
        <taxon>Bacillati</taxon>
        <taxon>Actinomycetota</taxon>
        <taxon>Actinomycetes</taxon>
        <taxon>Mycobacteriales</taxon>
        <taxon>Nocardiaceae</taxon>
        <taxon>Rhodococcoides</taxon>
    </lineage>
</organism>
<reference evidence="3" key="1">
    <citation type="journal article" date="2014" name="Int. J. Syst. Evol. Microbiol.">
        <title>Complete genome sequence of Corynebacterium casei LMG S-19264T (=DSM 44701T), isolated from a smear-ripened cheese.</title>
        <authorList>
            <consortium name="US DOE Joint Genome Institute (JGI-PGF)"/>
            <person name="Walter F."/>
            <person name="Albersmeier A."/>
            <person name="Kalinowski J."/>
            <person name="Ruckert C."/>
        </authorList>
    </citation>
    <scope>NUCLEOTIDE SEQUENCE</scope>
    <source>
        <strain evidence="3">CCM 7905</strain>
    </source>
</reference>
<gene>
    <name evidence="3" type="ORF">GCM10007304_20290</name>
</gene>
<name>A0A917FVA8_9NOCA</name>
<keyword evidence="1" id="KW-0732">Signal</keyword>
<dbReference type="PANTHER" id="PTHR34512">
    <property type="entry name" value="CELL SURFACE PROTEIN"/>
    <property type="match status" value="1"/>
</dbReference>
<evidence type="ECO:0000256" key="1">
    <source>
        <dbReference type="SAM" id="SignalP"/>
    </source>
</evidence>
<dbReference type="InterPro" id="IPR011047">
    <property type="entry name" value="Quinoprotein_ADH-like_sf"/>
</dbReference>
<feature type="signal peptide" evidence="1">
    <location>
        <begin position="1"/>
        <end position="17"/>
    </location>
</feature>
<dbReference type="RefSeq" id="WP_188544665.1">
    <property type="nucleotide sequence ID" value="NZ_BMCU01000002.1"/>
</dbReference>
<dbReference type="EMBL" id="BMCU01000002">
    <property type="protein sequence ID" value="GGG06105.1"/>
    <property type="molecule type" value="Genomic_DNA"/>
</dbReference>
<dbReference type="AlphaFoldDB" id="A0A917FVA8"/>
<dbReference type="PANTHER" id="PTHR34512:SF30">
    <property type="entry name" value="OUTER MEMBRANE PROTEIN ASSEMBLY FACTOR BAMB"/>
    <property type="match status" value="1"/>
</dbReference>
<evidence type="ECO:0000259" key="2">
    <source>
        <dbReference type="Pfam" id="PF13360"/>
    </source>
</evidence>
<evidence type="ECO:0000313" key="4">
    <source>
        <dbReference type="Proteomes" id="UP000654257"/>
    </source>
</evidence>
<feature type="chain" id="PRO_5038439119" description="Pyrrolo-quinoline quinone repeat domain-containing protein" evidence="1">
    <location>
        <begin position="18"/>
        <end position="442"/>
    </location>
</feature>
<comment type="caution">
    <text evidence="3">The sequence shown here is derived from an EMBL/GenBank/DDBJ whole genome shotgun (WGS) entry which is preliminary data.</text>
</comment>
<sequence length="442" mass="45030">MLGHRFPRRLLTSIALAAVGALTLGGCGSDASAPIDILATPGWPGSLANSHNSSYSEVTGSRDLSLAWSRPLGAITSTRATVGPEGQITLTVAPNESNGGCVVASFQDESGRKRFCNGLGPSAVSSSAVSDTVSNLYVGDDGGMTSLNEHGQERWRTPVYGVPRSPQFTPDGRLLVVTQFGQVNVLSTQTGVAEAPTFDLVPPPAALNAPDTSLLPADAGLGACINGGPDCPVPSSPAFDLDKSIVYLVLWRPGAIAPQLVALTYTGGDSPSVAEAWSSPLLAASATSSPVLSSDGGSIYLTDVEGTVRAYDTAQGNEKWAYFTGHRATGSPAVTPDGLIVPAGGDGAHLLALRDAGDRPEVVWERADVVQQGAPALASGNTGYTVTGTPNALSVTTFDTENGTTLGTVDLPGAVGYSTGTSIGPDGEVVVPTALGEVFLLR</sequence>
<evidence type="ECO:0000313" key="3">
    <source>
        <dbReference type="EMBL" id="GGG06105.1"/>
    </source>
</evidence>
<dbReference type="InterPro" id="IPR018391">
    <property type="entry name" value="PQQ_b-propeller_rpt"/>
</dbReference>
<dbReference type="PROSITE" id="PS51257">
    <property type="entry name" value="PROKAR_LIPOPROTEIN"/>
    <property type="match status" value="1"/>
</dbReference>
<dbReference type="SUPFAM" id="SSF50998">
    <property type="entry name" value="Quinoprotein alcohol dehydrogenase-like"/>
    <property type="match status" value="1"/>
</dbReference>
<dbReference type="InterPro" id="IPR015943">
    <property type="entry name" value="WD40/YVTN_repeat-like_dom_sf"/>
</dbReference>
<feature type="domain" description="Pyrrolo-quinoline quinone repeat" evidence="2">
    <location>
        <begin position="274"/>
        <end position="404"/>
    </location>
</feature>
<proteinExistence type="predicted"/>
<protein>
    <recommendedName>
        <fullName evidence="2">Pyrrolo-quinoline quinone repeat domain-containing protein</fullName>
    </recommendedName>
</protein>
<dbReference type="Pfam" id="PF13360">
    <property type="entry name" value="PQQ_2"/>
    <property type="match status" value="1"/>
</dbReference>
<dbReference type="Proteomes" id="UP000654257">
    <property type="component" value="Unassembled WGS sequence"/>
</dbReference>
<dbReference type="InterPro" id="IPR002372">
    <property type="entry name" value="PQQ_rpt_dom"/>
</dbReference>
<dbReference type="SMART" id="SM00564">
    <property type="entry name" value="PQQ"/>
    <property type="match status" value="2"/>
</dbReference>
<keyword evidence="4" id="KW-1185">Reference proteome</keyword>
<dbReference type="Gene3D" id="2.130.10.10">
    <property type="entry name" value="YVTN repeat-like/Quinoprotein amine dehydrogenase"/>
    <property type="match status" value="2"/>
</dbReference>
<accession>A0A917FVA8</accession>
<reference evidence="3" key="2">
    <citation type="submission" date="2020-09" db="EMBL/GenBank/DDBJ databases">
        <authorList>
            <person name="Sun Q."/>
            <person name="Sedlacek I."/>
        </authorList>
    </citation>
    <scope>NUCLEOTIDE SEQUENCE</scope>
    <source>
        <strain evidence="3">CCM 7905</strain>
    </source>
</reference>